<protein>
    <recommendedName>
        <fullName evidence="4">Carboxypeptidase regulatory-like domain-containing protein</fullName>
    </recommendedName>
</protein>
<gene>
    <name evidence="2" type="ORF">DCO17_08075</name>
</gene>
<sequence length="136" mass="14906">MNTFLKHAIAGLFLIVSGFVFAQIPDTQHSEGIAFISGGVGDGESEAILAEAKQWPVLLELSQLENGRGVWIFGVQIKLINEQQKVIFNAQADGPYMLINLTPGDYQILATYQGVEQKRALAVKAGSSQKLNIFWK</sequence>
<reference evidence="2 3" key="1">
    <citation type="submission" date="2018-04" db="EMBL/GenBank/DDBJ databases">
        <title>Polynucleobacter sp. UH21B genome.</title>
        <authorList>
            <person name="Hahn M.W."/>
        </authorList>
    </citation>
    <scope>NUCLEOTIDE SEQUENCE [LARGE SCALE GENOMIC DNA]</scope>
    <source>
        <strain evidence="2 3">MWH-UH21B</strain>
    </source>
</reference>
<evidence type="ECO:0000256" key="1">
    <source>
        <dbReference type="SAM" id="SignalP"/>
    </source>
</evidence>
<evidence type="ECO:0000313" key="3">
    <source>
        <dbReference type="Proteomes" id="UP000503312"/>
    </source>
</evidence>
<dbReference type="Proteomes" id="UP000503312">
    <property type="component" value="Chromosome"/>
</dbReference>
<accession>A0A6M9PS23</accession>
<dbReference type="SUPFAM" id="SSF49452">
    <property type="entry name" value="Starch-binding domain-like"/>
    <property type="match status" value="1"/>
</dbReference>
<organism evidence="2 3">
    <name type="scientific">Polynucleobacter tropicus</name>
    <dbReference type="NCBI Taxonomy" id="1743174"/>
    <lineage>
        <taxon>Bacteria</taxon>
        <taxon>Pseudomonadati</taxon>
        <taxon>Pseudomonadota</taxon>
        <taxon>Betaproteobacteria</taxon>
        <taxon>Burkholderiales</taxon>
        <taxon>Burkholderiaceae</taxon>
        <taxon>Polynucleobacter</taxon>
    </lineage>
</organism>
<dbReference type="KEGG" id="ptrp:DCO17_08075"/>
<evidence type="ECO:0008006" key="4">
    <source>
        <dbReference type="Google" id="ProtNLM"/>
    </source>
</evidence>
<name>A0A6M9PS23_9BURK</name>
<dbReference type="AlphaFoldDB" id="A0A6M9PS23"/>
<feature type="chain" id="PRO_5026873964" description="Carboxypeptidase regulatory-like domain-containing protein" evidence="1">
    <location>
        <begin position="23"/>
        <end position="136"/>
    </location>
</feature>
<keyword evidence="1" id="KW-0732">Signal</keyword>
<dbReference type="RefSeq" id="WP_173956231.1">
    <property type="nucleotide sequence ID" value="NZ_CP028942.1"/>
</dbReference>
<proteinExistence type="predicted"/>
<keyword evidence="3" id="KW-1185">Reference proteome</keyword>
<dbReference type="GO" id="GO:0030246">
    <property type="term" value="F:carbohydrate binding"/>
    <property type="evidence" value="ECO:0007669"/>
    <property type="project" value="InterPro"/>
</dbReference>
<evidence type="ECO:0000313" key="2">
    <source>
        <dbReference type="EMBL" id="QKM65194.1"/>
    </source>
</evidence>
<dbReference type="Gene3D" id="2.60.40.1120">
    <property type="entry name" value="Carboxypeptidase-like, regulatory domain"/>
    <property type="match status" value="1"/>
</dbReference>
<dbReference type="EMBL" id="CP028942">
    <property type="protein sequence ID" value="QKM65194.1"/>
    <property type="molecule type" value="Genomic_DNA"/>
</dbReference>
<feature type="signal peptide" evidence="1">
    <location>
        <begin position="1"/>
        <end position="22"/>
    </location>
</feature>
<dbReference type="InterPro" id="IPR013784">
    <property type="entry name" value="Carb-bd-like_fold"/>
</dbReference>